<feature type="compositionally biased region" description="Polar residues" evidence="1">
    <location>
        <begin position="285"/>
        <end position="315"/>
    </location>
</feature>
<comment type="caution">
    <text evidence="2">The sequence shown here is derived from an EMBL/GenBank/DDBJ whole genome shotgun (WGS) entry which is preliminary data.</text>
</comment>
<organism evidence="2 3">
    <name type="scientific">Frankliniella fusca</name>
    <dbReference type="NCBI Taxonomy" id="407009"/>
    <lineage>
        <taxon>Eukaryota</taxon>
        <taxon>Metazoa</taxon>
        <taxon>Ecdysozoa</taxon>
        <taxon>Arthropoda</taxon>
        <taxon>Hexapoda</taxon>
        <taxon>Insecta</taxon>
        <taxon>Pterygota</taxon>
        <taxon>Neoptera</taxon>
        <taxon>Paraneoptera</taxon>
        <taxon>Thysanoptera</taxon>
        <taxon>Terebrantia</taxon>
        <taxon>Thripoidea</taxon>
        <taxon>Thripidae</taxon>
        <taxon>Frankliniella</taxon>
    </lineage>
</organism>
<reference evidence="2" key="1">
    <citation type="submission" date="2021-07" db="EMBL/GenBank/DDBJ databases">
        <authorList>
            <person name="Catto M.A."/>
            <person name="Jacobson A."/>
            <person name="Kennedy G."/>
            <person name="Labadie P."/>
            <person name="Hunt B.G."/>
            <person name="Srinivasan R."/>
        </authorList>
    </citation>
    <scope>NUCLEOTIDE SEQUENCE</scope>
    <source>
        <strain evidence="2">PL_HMW_Pooled</strain>
        <tissue evidence="2">Head</tissue>
    </source>
</reference>
<feature type="compositionally biased region" description="Polar residues" evidence="1">
    <location>
        <begin position="216"/>
        <end position="228"/>
    </location>
</feature>
<evidence type="ECO:0000313" key="3">
    <source>
        <dbReference type="Proteomes" id="UP001219518"/>
    </source>
</evidence>
<gene>
    <name evidence="2" type="ORF">KUF71_022473</name>
</gene>
<feature type="compositionally biased region" description="Basic and acidic residues" evidence="1">
    <location>
        <begin position="229"/>
        <end position="240"/>
    </location>
</feature>
<reference evidence="2" key="2">
    <citation type="journal article" date="2023" name="BMC Genomics">
        <title>Pest status, molecular evolution, and epigenetic factors derived from the genome assembly of Frankliniella fusca, a thysanopteran phytovirus vector.</title>
        <authorList>
            <person name="Catto M.A."/>
            <person name="Labadie P.E."/>
            <person name="Jacobson A.L."/>
            <person name="Kennedy G.G."/>
            <person name="Srinivasan R."/>
            <person name="Hunt B.G."/>
        </authorList>
    </citation>
    <scope>NUCLEOTIDE SEQUENCE</scope>
    <source>
        <strain evidence="2">PL_HMW_Pooled</strain>
    </source>
</reference>
<feature type="region of interest" description="Disordered" evidence="1">
    <location>
        <begin position="216"/>
        <end position="339"/>
    </location>
</feature>
<evidence type="ECO:0000256" key="1">
    <source>
        <dbReference type="SAM" id="MobiDB-lite"/>
    </source>
</evidence>
<sequence>MDSTTKPQQESVPSRKLSVILENTKECNQDDILRAVADVVGGNNILYASKLSGGRFCLYLSSESAVTTICARGGVNVNNSFLKCRKYVSDATKLLLSNCPPEMSDDTLLELLKPYGKAVSKPTRLGVSTVHNDLKHVLTWKRSVYMNFPNDAPPCPQVLHVTSREGTKHSIYIQTNQTPCYFCKSRSHPAEECTEENFPAYMPSPVQRLAKKSRNTSLIEPQTNQVDSTSKKSSSEDLKKTLTSKSNHPPSSPLVPLSVPVVPTPLPLPPPTAPHQPQSADDVPNSYSIATQSKPTQLSRKNKSLSENPIPSLPSNKRLLSPQSPLPLSSKIPKQSEPQPNTWTLISSPIPNPIPECSQELSEIIQISSSMSFNENKLSKETFLNILSHCNKSENIRRIVHKYVYIYKCNLDIAELMCKLNELSTLLIVVSLDK</sequence>
<protein>
    <submittedName>
        <fullName evidence="2">Transposon TX1 uncharacterized 82 kDa protein</fullName>
    </submittedName>
</protein>
<dbReference type="AlphaFoldDB" id="A0AAE1H1G7"/>
<dbReference type="Proteomes" id="UP001219518">
    <property type="component" value="Unassembled WGS sequence"/>
</dbReference>
<accession>A0AAE1H1G7</accession>
<proteinExistence type="predicted"/>
<feature type="compositionally biased region" description="Low complexity" evidence="1">
    <location>
        <begin position="319"/>
        <end position="336"/>
    </location>
</feature>
<feature type="compositionally biased region" description="Pro residues" evidence="1">
    <location>
        <begin position="262"/>
        <end position="274"/>
    </location>
</feature>
<name>A0AAE1H1G7_9NEOP</name>
<keyword evidence="3" id="KW-1185">Reference proteome</keyword>
<evidence type="ECO:0000313" key="2">
    <source>
        <dbReference type="EMBL" id="KAK3913019.1"/>
    </source>
</evidence>
<dbReference type="EMBL" id="JAHWGI010000307">
    <property type="protein sequence ID" value="KAK3913019.1"/>
    <property type="molecule type" value="Genomic_DNA"/>
</dbReference>